<reference evidence="5" key="2">
    <citation type="journal article" date="2021" name="PeerJ">
        <title>Extensive microbial diversity within the chicken gut microbiome revealed by metagenomics and culture.</title>
        <authorList>
            <person name="Gilroy R."/>
            <person name="Ravi A."/>
            <person name="Getino M."/>
            <person name="Pursley I."/>
            <person name="Horton D.L."/>
            <person name="Alikhan N.F."/>
            <person name="Baker D."/>
            <person name="Gharbi K."/>
            <person name="Hall N."/>
            <person name="Watson M."/>
            <person name="Adriaenssens E.M."/>
            <person name="Foster-Nyarko E."/>
            <person name="Jarju S."/>
            <person name="Secka A."/>
            <person name="Antonio M."/>
            <person name="Oren A."/>
            <person name="Chaudhuri R.R."/>
            <person name="La Ragione R."/>
            <person name="Hildebrand F."/>
            <person name="Pallen M.J."/>
        </authorList>
    </citation>
    <scope>NUCLEOTIDE SEQUENCE</scope>
    <source>
        <strain evidence="5">14700</strain>
    </source>
</reference>
<dbReference type="Gene3D" id="1.10.10.10">
    <property type="entry name" value="Winged helix-like DNA-binding domain superfamily/Winged helix DNA-binding domain"/>
    <property type="match status" value="1"/>
</dbReference>
<dbReference type="Proteomes" id="UP000810292">
    <property type="component" value="Unassembled WGS sequence"/>
</dbReference>
<dbReference type="InterPro" id="IPR000524">
    <property type="entry name" value="Tscrpt_reg_HTH_GntR"/>
</dbReference>
<gene>
    <name evidence="5" type="ORF">IAA72_06365</name>
</gene>
<evidence type="ECO:0000313" key="6">
    <source>
        <dbReference type="Proteomes" id="UP000810292"/>
    </source>
</evidence>
<dbReference type="GO" id="GO:0003700">
    <property type="term" value="F:DNA-binding transcription factor activity"/>
    <property type="evidence" value="ECO:0007669"/>
    <property type="project" value="InterPro"/>
</dbReference>
<reference evidence="5" key="1">
    <citation type="submission" date="2020-10" db="EMBL/GenBank/DDBJ databases">
        <authorList>
            <person name="Gilroy R."/>
        </authorList>
    </citation>
    <scope>NUCLEOTIDE SEQUENCE</scope>
    <source>
        <strain evidence="5">14700</strain>
    </source>
</reference>
<accession>A0A9D9ICM9</accession>
<dbReference type="InterPro" id="IPR036390">
    <property type="entry name" value="WH_DNA-bd_sf"/>
</dbReference>
<evidence type="ECO:0000256" key="2">
    <source>
        <dbReference type="ARBA" id="ARBA00023125"/>
    </source>
</evidence>
<dbReference type="InterPro" id="IPR036388">
    <property type="entry name" value="WH-like_DNA-bd_sf"/>
</dbReference>
<dbReference type="SMART" id="SM00895">
    <property type="entry name" value="FCD"/>
    <property type="match status" value="1"/>
</dbReference>
<dbReference type="Gene3D" id="1.20.120.530">
    <property type="entry name" value="GntR ligand-binding domain-like"/>
    <property type="match status" value="1"/>
</dbReference>
<name>A0A9D9ICM9_9SPIO</name>
<keyword evidence="1" id="KW-0805">Transcription regulation</keyword>
<comment type="caution">
    <text evidence="5">The sequence shown here is derived from an EMBL/GenBank/DDBJ whole genome shotgun (WGS) entry which is preliminary data.</text>
</comment>
<keyword evidence="2" id="KW-0238">DNA-binding</keyword>
<dbReference type="PANTHER" id="PTHR43537">
    <property type="entry name" value="TRANSCRIPTIONAL REGULATOR, GNTR FAMILY"/>
    <property type="match status" value="1"/>
</dbReference>
<dbReference type="PANTHER" id="PTHR43537:SF5">
    <property type="entry name" value="UXU OPERON TRANSCRIPTIONAL REGULATOR"/>
    <property type="match status" value="1"/>
</dbReference>
<evidence type="ECO:0000256" key="1">
    <source>
        <dbReference type="ARBA" id="ARBA00023015"/>
    </source>
</evidence>
<dbReference type="SUPFAM" id="SSF48008">
    <property type="entry name" value="GntR ligand-binding domain-like"/>
    <property type="match status" value="1"/>
</dbReference>
<dbReference type="CDD" id="cd07377">
    <property type="entry name" value="WHTH_GntR"/>
    <property type="match status" value="1"/>
</dbReference>
<evidence type="ECO:0000259" key="4">
    <source>
        <dbReference type="PROSITE" id="PS50949"/>
    </source>
</evidence>
<dbReference type="GO" id="GO:0003677">
    <property type="term" value="F:DNA binding"/>
    <property type="evidence" value="ECO:0007669"/>
    <property type="project" value="UniProtKB-KW"/>
</dbReference>
<organism evidence="5 6">
    <name type="scientific">Candidatus Ornithospirochaeta stercoravium</name>
    <dbReference type="NCBI Taxonomy" id="2840897"/>
    <lineage>
        <taxon>Bacteria</taxon>
        <taxon>Pseudomonadati</taxon>
        <taxon>Spirochaetota</taxon>
        <taxon>Spirochaetia</taxon>
        <taxon>Spirochaetales</taxon>
        <taxon>Spirochaetaceae</taxon>
        <taxon>Spirochaetaceae incertae sedis</taxon>
        <taxon>Candidatus Ornithospirochaeta</taxon>
    </lineage>
</organism>
<keyword evidence="3" id="KW-0804">Transcription</keyword>
<dbReference type="InterPro" id="IPR011711">
    <property type="entry name" value="GntR_C"/>
</dbReference>
<dbReference type="InterPro" id="IPR008920">
    <property type="entry name" value="TF_FadR/GntR_C"/>
</dbReference>
<dbReference type="SUPFAM" id="SSF46785">
    <property type="entry name" value="Winged helix' DNA-binding domain"/>
    <property type="match status" value="1"/>
</dbReference>
<protein>
    <submittedName>
        <fullName evidence="5">GntR family transcriptional regulator</fullName>
    </submittedName>
</protein>
<sequence>MKTQYSVDQIYNILEDEIVELKIKPNDVLGENSLAARFDVSRTPIRSVLQRLQDNGFVKIIMGKGTFVMPISMETASEIIYLRVAVESMIFRDFIRNASPTERESVRYAFEQMEEIAKGKDDLETFDINLFLKKDLEMHRLWFQSANKMYIWNLVTKPHPDYSRFIRLDIVGAKNVPDVMEDHRKMMEMIDNKSTDGLEELMTRHLYGGVRRLGSKLFSDEYRSYFQPQF</sequence>
<feature type="domain" description="HTH gntR-type" evidence="4">
    <location>
        <begin position="4"/>
        <end position="71"/>
    </location>
</feature>
<evidence type="ECO:0000256" key="3">
    <source>
        <dbReference type="ARBA" id="ARBA00023163"/>
    </source>
</evidence>
<dbReference type="EMBL" id="JADIMF010000098">
    <property type="protein sequence ID" value="MBO8469389.1"/>
    <property type="molecule type" value="Genomic_DNA"/>
</dbReference>
<dbReference type="SMART" id="SM00345">
    <property type="entry name" value="HTH_GNTR"/>
    <property type="match status" value="1"/>
</dbReference>
<dbReference type="Pfam" id="PF00392">
    <property type="entry name" value="GntR"/>
    <property type="match status" value="1"/>
</dbReference>
<proteinExistence type="predicted"/>
<evidence type="ECO:0000313" key="5">
    <source>
        <dbReference type="EMBL" id="MBO8469389.1"/>
    </source>
</evidence>
<dbReference type="AlphaFoldDB" id="A0A9D9ICM9"/>
<dbReference type="PROSITE" id="PS50949">
    <property type="entry name" value="HTH_GNTR"/>
    <property type="match status" value="1"/>
</dbReference>
<dbReference type="Pfam" id="PF07729">
    <property type="entry name" value="FCD"/>
    <property type="match status" value="1"/>
</dbReference>
<dbReference type="PRINTS" id="PR00035">
    <property type="entry name" value="HTHGNTR"/>
</dbReference>